<evidence type="ECO:0000313" key="8">
    <source>
        <dbReference type="Proteomes" id="UP000509667"/>
    </source>
</evidence>
<dbReference type="KEGG" id="hrr:HZS55_03155"/>
<keyword evidence="8" id="KW-1185">Reference proteome</keyword>
<dbReference type="PANTHER" id="PTHR38480">
    <property type="entry name" value="SLR0254 PROTEIN"/>
    <property type="match status" value="1"/>
</dbReference>
<dbReference type="OrthoDB" id="288430at2157"/>
<keyword evidence="3 5" id="KW-1133">Transmembrane helix</keyword>
<evidence type="ECO:0000256" key="2">
    <source>
        <dbReference type="ARBA" id="ARBA00022692"/>
    </source>
</evidence>
<evidence type="ECO:0000256" key="4">
    <source>
        <dbReference type="ARBA" id="ARBA00023136"/>
    </source>
</evidence>
<accession>A0A7D5P120</accession>
<proteinExistence type="predicted"/>
<feature type="transmembrane region" description="Helical" evidence="5">
    <location>
        <begin position="12"/>
        <end position="36"/>
    </location>
</feature>
<dbReference type="Proteomes" id="UP000509667">
    <property type="component" value="Chromosome"/>
</dbReference>
<dbReference type="RefSeq" id="WP_179910302.1">
    <property type="nucleotide sequence ID" value="NZ_CP058910.1"/>
</dbReference>
<dbReference type="Pfam" id="PF06271">
    <property type="entry name" value="RDD"/>
    <property type="match status" value="1"/>
</dbReference>
<protein>
    <submittedName>
        <fullName evidence="7">RDD family protein</fullName>
    </submittedName>
</protein>
<dbReference type="InterPro" id="IPR010432">
    <property type="entry name" value="RDD"/>
</dbReference>
<dbReference type="GeneID" id="56076828"/>
<dbReference type="AlphaFoldDB" id="A0A7D5P120"/>
<organism evidence="7 8">
    <name type="scientific">Halosimplex rubrum</name>
    <dbReference type="NCBI Taxonomy" id="869889"/>
    <lineage>
        <taxon>Archaea</taxon>
        <taxon>Methanobacteriati</taxon>
        <taxon>Methanobacteriota</taxon>
        <taxon>Stenosarchaea group</taxon>
        <taxon>Halobacteria</taxon>
        <taxon>Halobacteriales</taxon>
        <taxon>Haloarculaceae</taxon>
        <taxon>Halosimplex</taxon>
    </lineage>
</organism>
<feature type="domain" description="RDD" evidence="6">
    <location>
        <begin position="10"/>
        <end position="143"/>
    </location>
</feature>
<keyword evidence="4 5" id="KW-0472">Membrane</keyword>
<evidence type="ECO:0000256" key="5">
    <source>
        <dbReference type="SAM" id="Phobius"/>
    </source>
</evidence>
<dbReference type="GO" id="GO:0016020">
    <property type="term" value="C:membrane"/>
    <property type="evidence" value="ECO:0007669"/>
    <property type="project" value="UniProtKB-SubCell"/>
</dbReference>
<name>A0A7D5P120_9EURY</name>
<sequence length="149" mass="15800">MDDSFERCGPGIRGVAMAIDAVVWFALLFVAIYPIAAVTGDITTTSEGVDASLSGTPGLVAFGLWFALALGYHTVAEWRYGRTIGKALVKIRVTDGDGSPPSLRAAAVRNVLRLVDWLPAFYVVGIVAVFASDGSRRIGDRVADTAVVR</sequence>
<evidence type="ECO:0000256" key="1">
    <source>
        <dbReference type="ARBA" id="ARBA00004141"/>
    </source>
</evidence>
<reference evidence="7 8" key="1">
    <citation type="submission" date="2020-07" db="EMBL/GenBank/DDBJ databases">
        <title>Halosimplex pelagicum sp. nov. and Halosimplex rubrum sp. nov., isolated from salted brown alga Laminaria, and emended description of the genus Halosimplex.</title>
        <authorList>
            <person name="Cui H."/>
        </authorList>
    </citation>
    <scope>NUCLEOTIDE SEQUENCE [LARGE SCALE GENOMIC DNA]</scope>
    <source>
        <strain evidence="7 8">R27</strain>
    </source>
</reference>
<evidence type="ECO:0000313" key="7">
    <source>
        <dbReference type="EMBL" id="QLH76361.1"/>
    </source>
</evidence>
<gene>
    <name evidence="7" type="ORF">HZS55_03155</name>
</gene>
<feature type="transmembrane region" description="Helical" evidence="5">
    <location>
        <begin position="56"/>
        <end position="76"/>
    </location>
</feature>
<keyword evidence="2 5" id="KW-0812">Transmembrane</keyword>
<dbReference type="EMBL" id="CP058910">
    <property type="protein sequence ID" value="QLH76361.1"/>
    <property type="molecule type" value="Genomic_DNA"/>
</dbReference>
<dbReference type="PANTHER" id="PTHR38480:SF1">
    <property type="entry name" value="SLR0254 PROTEIN"/>
    <property type="match status" value="1"/>
</dbReference>
<evidence type="ECO:0000259" key="6">
    <source>
        <dbReference type="Pfam" id="PF06271"/>
    </source>
</evidence>
<comment type="subcellular location">
    <subcellularLocation>
        <location evidence="1">Membrane</location>
        <topology evidence="1">Multi-pass membrane protein</topology>
    </subcellularLocation>
</comment>
<evidence type="ECO:0000256" key="3">
    <source>
        <dbReference type="ARBA" id="ARBA00022989"/>
    </source>
</evidence>
<feature type="transmembrane region" description="Helical" evidence="5">
    <location>
        <begin position="111"/>
        <end position="131"/>
    </location>
</feature>